<accession>G8R2W8</accession>
<dbReference type="Proteomes" id="UP000005631">
    <property type="component" value="Chromosome"/>
</dbReference>
<proteinExistence type="predicted"/>
<organism evidence="1 2">
    <name type="scientific">Owenweeksia hongkongensis (strain DSM 17368 / CIP 108786 / JCM 12287 / NRRL B-23963 / UST20020801)</name>
    <dbReference type="NCBI Taxonomy" id="926562"/>
    <lineage>
        <taxon>Bacteria</taxon>
        <taxon>Pseudomonadati</taxon>
        <taxon>Bacteroidota</taxon>
        <taxon>Flavobacteriia</taxon>
        <taxon>Flavobacteriales</taxon>
        <taxon>Owenweeksiaceae</taxon>
        <taxon>Owenweeksia</taxon>
    </lineage>
</organism>
<keyword evidence="2" id="KW-1185">Reference proteome</keyword>
<sequence length="173" mass="19357">MKIQFPKILLCALFLTLTYVGCKKDKAFPDTPNLKWDDYEIMPENGPIDEIVLNLAFTDGDGDIGSGSQNAYDTCNSQSYDLFIRYFEKVGGSYQEVFPVDTTSCLYFHQRFPDITPEGQNKILEGNIYAPFIFLGFPSNANVDTIKFEVVLKDRAGNKSNVATSPGIFIPPL</sequence>
<evidence type="ECO:0000313" key="2">
    <source>
        <dbReference type="Proteomes" id="UP000005631"/>
    </source>
</evidence>
<dbReference type="STRING" id="926562.Oweho_1983"/>
<dbReference type="OrthoDB" id="1424215at2"/>
<dbReference type="HOGENOM" id="CLU_132075_0_0_10"/>
<reference evidence="1 2" key="1">
    <citation type="journal article" date="2012" name="Stand. Genomic Sci.">
        <title>Genome sequence of the orange-pigmented seawater bacterium Owenweeksia hongkongensis type strain (UST20020801(T)).</title>
        <authorList>
            <person name="Riedel T."/>
            <person name="Held B."/>
            <person name="Nolan M."/>
            <person name="Lucas S."/>
            <person name="Lapidus A."/>
            <person name="Tice H."/>
            <person name="Del Rio T.G."/>
            <person name="Cheng J.F."/>
            <person name="Han C."/>
            <person name="Tapia R."/>
            <person name="Goodwin L.A."/>
            <person name="Pitluck S."/>
            <person name="Liolios K."/>
            <person name="Mavromatis K."/>
            <person name="Pagani I."/>
            <person name="Ivanova N."/>
            <person name="Mikhailova N."/>
            <person name="Pati A."/>
            <person name="Chen A."/>
            <person name="Palaniappan K."/>
            <person name="Rohde M."/>
            <person name="Tindall B.J."/>
            <person name="Detter J.C."/>
            <person name="Goker M."/>
            <person name="Woyke T."/>
            <person name="Bristow J."/>
            <person name="Eisen J.A."/>
            <person name="Markowitz V."/>
            <person name="Hugenholtz P."/>
            <person name="Klenk H.P."/>
            <person name="Kyrpides N.C."/>
        </authorList>
    </citation>
    <scope>NUCLEOTIDE SEQUENCE</scope>
    <source>
        <strain evidence="2">DSM 17368 / JCM 12287 / NRRL B-23963</strain>
    </source>
</reference>
<dbReference type="AlphaFoldDB" id="G8R2W8"/>
<dbReference type="KEGG" id="oho:Oweho_1983"/>
<gene>
    <name evidence="1" type="ordered locus">Oweho_1983</name>
</gene>
<protein>
    <submittedName>
        <fullName evidence="1">Uncharacterized protein</fullName>
    </submittedName>
</protein>
<dbReference type="RefSeq" id="WP_014202316.1">
    <property type="nucleotide sequence ID" value="NC_016599.1"/>
</dbReference>
<name>G8R2W8_OWEHD</name>
<evidence type="ECO:0000313" key="1">
    <source>
        <dbReference type="EMBL" id="AEV32962.1"/>
    </source>
</evidence>
<dbReference type="EMBL" id="CP003156">
    <property type="protein sequence ID" value="AEV32962.1"/>
    <property type="molecule type" value="Genomic_DNA"/>
</dbReference>